<protein>
    <recommendedName>
        <fullName evidence="2">EF-hand domain-containing protein</fullName>
    </recommendedName>
</protein>
<evidence type="ECO:0000313" key="1">
    <source>
        <dbReference type="EMBL" id="JAQ05340.1"/>
    </source>
</evidence>
<sequence>MKTYLAPSLQSINRGHIAAVPIYITLSIHRSRNKDIWYNFIHSAMNVYPIARVEGRFRKLREAILQTFPHFPTYTLLRQIFTWVDVDRNGYLHCVELEYLFYIFKVGMISELEALTNTCVTNLDPSRSDDDTNTSNSTNSDDGFYMSELLTKIRIGECIRVLECIQILD</sequence>
<gene>
    <name evidence="1" type="ORF">g.11953</name>
</gene>
<dbReference type="AlphaFoldDB" id="A0A146LFP2"/>
<evidence type="ECO:0008006" key="2">
    <source>
        <dbReference type="Google" id="ProtNLM"/>
    </source>
</evidence>
<accession>A0A146LFP2</accession>
<dbReference type="EMBL" id="GDHC01013289">
    <property type="protein sequence ID" value="JAQ05340.1"/>
    <property type="molecule type" value="Transcribed_RNA"/>
</dbReference>
<name>A0A146LFP2_LYGHE</name>
<organism evidence="1">
    <name type="scientific">Lygus hesperus</name>
    <name type="common">Western plant bug</name>
    <dbReference type="NCBI Taxonomy" id="30085"/>
    <lineage>
        <taxon>Eukaryota</taxon>
        <taxon>Metazoa</taxon>
        <taxon>Ecdysozoa</taxon>
        <taxon>Arthropoda</taxon>
        <taxon>Hexapoda</taxon>
        <taxon>Insecta</taxon>
        <taxon>Pterygota</taxon>
        <taxon>Neoptera</taxon>
        <taxon>Paraneoptera</taxon>
        <taxon>Hemiptera</taxon>
        <taxon>Heteroptera</taxon>
        <taxon>Panheteroptera</taxon>
        <taxon>Cimicomorpha</taxon>
        <taxon>Miridae</taxon>
        <taxon>Mirini</taxon>
        <taxon>Lygus</taxon>
    </lineage>
</organism>
<proteinExistence type="predicted"/>
<reference evidence="1" key="1">
    <citation type="journal article" date="2016" name="Gigascience">
        <title>De novo construction of an expanded transcriptome assembly for the western tarnished plant bug, Lygus hesperus.</title>
        <authorList>
            <person name="Tassone E.E."/>
            <person name="Geib S.M."/>
            <person name="Hall B."/>
            <person name="Fabrick J.A."/>
            <person name="Brent C.S."/>
            <person name="Hull J.J."/>
        </authorList>
    </citation>
    <scope>NUCLEOTIDE SEQUENCE</scope>
</reference>